<keyword evidence="1" id="KW-0472">Membrane</keyword>
<comment type="caution">
    <text evidence="2">The sequence shown here is derived from an EMBL/GenBank/DDBJ whole genome shotgun (WGS) entry which is preliminary data.</text>
</comment>
<dbReference type="EMBL" id="JAQQWK010000013">
    <property type="protein sequence ID" value="KAK8017764.1"/>
    <property type="molecule type" value="Genomic_DNA"/>
</dbReference>
<keyword evidence="1" id="KW-0812">Transmembrane</keyword>
<dbReference type="Proteomes" id="UP001444661">
    <property type="component" value="Unassembled WGS sequence"/>
</dbReference>
<protein>
    <submittedName>
        <fullName evidence="2">Uncharacterized protein</fullName>
    </submittedName>
</protein>
<gene>
    <name evidence="2" type="ORF">PG993_014090</name>
</gene>
<evidence type="ECO:0000313" key="2">
    <source>
        <dbReference type="EMBL" id="KAK8017764.1"/>
    </source>
</evidence>
<sequence length="116" mass="12318">MRNAYTVYDQDDGVFRLAQVNYSTDEDVVLFMSRGAAILSSVPGLVVRPSGPAYNYNQPDLLDFPIVSLTTLAASAGIQRSVGSQNVSGNALRIGLGFGISVSILLIVLAGLLVWV</sequence>
<organism evidence="2 3">
    <name type="scientific">Apiospora rasikravindrae</name>
    <dbReference type="NCBI Taxonomy" id="990691"/>
    <lineage>
        <taxon>Eukaryota</taxon>
        <taxon>Fungi</taxon>
        <taxon>Dikarya</taxon>
        <taxon>Ascomycota</taxon>
        <taxon>Pezizomycotina</taxon>
        <taxon>Sordariomycetes</taxon>
        <taxon>Xylariomycetidae</taxon>
        <taxon>Amphisphaeriales</taxon>
        <taxon>Apiosporaceae</taxon>
        <taxon>Apiospora</taxon>
    </lineage>
</organism>
<keyword evidence="3" id="KW-1185">Reference proteome</keyword>
<evidence type="ECO:0000313" key="3">
    <source>
        <dbReference type="Proteomes" id="UP001444661"/>
    </source>
</evidence>
<proteinExistence type="predicted"/>
<name>A0ABR1RT74_9PEZI</name>
<reference evidence="2 3" key="1">
    <citation type="submission" date="2023-01" db="EMBL/GenBank/DDBJ databases">
        <title>Analysis of 21 Apiospora genomes using comparative genomics revels a genus with tremendous synthesis potential of carbohydrate active enzymes and secondary metabolites.</title>
        <authorList>
            <person name="Sorensen T."/>
        </authorList>
    </citation>
    <scope>NUCLEOTIDE SEQUENCE [LARGE SCALE GENOMIC DNA]</scope>
    <source>
        <strain evidence="2 3">CBS 33761</strain>
    </source>
</reference>
<feature type="transmembrane region" description="Helical" evidence="1">
    <location>
        <begin position="94"/>
        <end position="115"/>
    </location>
</feature>
<evidence type="ECO:0000256" key="1">
    <source>
        <dbReference type="SAM" id="Phobius"/>
    </source>
</evidence>
<keyword evidence="1" id="KW-1133">Transmembrane helix</keyword>
<accession>A0ABR1RT74</accession>